<evidence type="ECO:0000256" key="1">
    <source>
        <dbReference type="SAM" id="MobiDB-lite"/>
    </source>
</evidence>
<organism evidence="2 3">
    <name type="scientific">Scleroderma citrinum Foug A</name>
    <dbReference type="NCBI Taxonomy" id="1036808"/>
    <lineage>
        <taxon>Eukaryota</taxon>
        <taxon>Fungi</taxon>
        <taxon>Dikarya</taxon>
        <taxon>Basidiomycota</taxon>
        <taxon>Agaricomycotina</taxon>
        <taxon>Agaricomycetes</taxon>
        <taxon>Agaricomycetidae</taxon>
        <taxon>Boletales</taxon>
        <taxon>Sclerodermatineae</taxon>
        <taxon>Sclerodermataceae</taxon>
        <taxon>Scleroderma</taxon>
    </lineage>
</organism>
<reference evidence="3" key="2">
    <citation type="submission" date="2015-01" db="EMBL/GenBank/DDBJ databases">
        <title>Evolutionary Origins and Diversification of the Mycorrhizal Mutualists.</title>
        <authorList>
            <consortium name="DOE Joint Genome Institute"/>
            <consortium name="Mycorrhizal Genomics Consortium"/>
            <person name="Kohler A."/>
            <person name="Kuo A."/>
            <person name="Nagy L.G."/>
            <person name="Floudas D."/>
            <person name="Copeland A."/>
            <person name="Barry K.W."/>
            <person name="Cichocki N."/>
            <person name="Veneault-Fourrey C."/>
            <person name="LaButti K."/>
            <person name="Lindquist E.A."/>
            <person name="Lipzen A."/>
            <person name="Lundell T."/>
            <person name="Morin E."/>
            <person name="Murat C."/>
            <person name="Riley R."/>
            <person name="Ohm R."/>
            <person name="Sun H."/>
            <person name="Tunlid A."/>
            <person name="Henrissat B."/>
            <person name="Grigoriev I.V."/>
            <person name="Hibbett D.S."/>
            <person name="Martin F."/>
        </authorList>
    </citation>
    <scope>NUCLEOTIDE SEQUENCE [LARGE SCALE GENOMIC DNA]</scope>
    <source>
        <strain evidence="3">Foug A</strain>
    </source>
</reference>
<feature type="region of interest" description="Disordered" evidence="1">
    <location>
        <begin position="1"/>
        <end position="28"/>
    </location>
</feature>
<evidence type="ECO:0000313" key="2">
    <source>
        <dbReference type="EMBL" id="KIM61726.1"/>
    </source>
</evidence>
<dbReference type="Proteomes" id="UP000053989">
    <property type="component" value="Unassembled WGS sequence"/>
</dbReference>
<evidence type="ECO:0000313" key="3">
    <source>
        <dbReference type="Proteomes" id="UP000053989"/>
    </source>
</evidence>
<dbReference type="AlphaFoldDB" id="A0A0C3E0V4"/>
<gene>
    <name evidence="2" type="ORF">SCLCIDRAFT_1215819</name>
</gene>
<accession>A0A0C3E0V4</accession>
<proteinExistence type="predicted"/>
<feature type="compositionally biased region" description="Polar residues" evidence="1">
    <location>
        <begin position="1"/>
        <end position="16"/>
    </location>
</feature>
<dbReference type="InParanoid" id="A0A0C3E0V4"/>
<name>A0A0C3E0V4_9AGAM</name>
<reference evidence="2 3" key="1">
    <citation type="submission" date="2014-04" db="EMBL/GenBank/DDBJ databases">
        <authorList>
            <consortium name="DOE Joint Genome Institute"/>
            <person name="Kuo A."/>
            <person name="Kohler A."/>
            <person name="Nagy L.G."/>
            <person name="Floudas D."/>
            <person name="Copeland A."/>
            <person name="Barry K.W."/>
            <person name="Cichocki N."/>
            <person name="Veneault-Fourrey C."/>
            <person name="LaButti K."/>
            <person name="Lindquist E.A."/>
            <person name="Lipzen A."/>
            <person name="Lundell T."/>
            <person name="Morin E."/>
            <person name="Murat C."/>
            <person name="Sun H."/>
            <person name="Tunlid A."/>
            <person name="Henrissat B."/>
            <person name="Grigoriev I.V."/>
            <person name="Hibbett D.S."/>
            <person name="Martin F."/>
            <person name="Nordberg H.P."/>
            <person name="Cantor M.N."/>
            <person name="Hua S.X."/>
        </authorList>
    </citation>
    <scope>NUCLEOTIDE SEQUENCE [LARGE SCALE GENOMIC DNA]</scope>
    <source>
        <strain evidence="2 3">Foug A</strain>
    </source>
</reference>
<dbReference type="STRING" id="1036808.A0A0C3E0V4"/>
<sequence>MSTPQPSPSNTASQNNDTKHNPLPRALFHSNNYPRPLDLWAKEIQDLGASDRSDYRIQKISHWKRPISGDEHLRVHLQHPSGRKVVIDADRMMMMGSPYGTWHAQSTGARDHVPSNMRTAHDRVNISHGGSTLLDSILIGEEVLTLSFPNSSKAPNVAHCAALFLMLRKHGAQRCHENGRGAERASAWFAYSGINVLKELFGGTRSSAQKCVESVYEADRVHAADRVDALVRDYLRIWEDFSKKF</sequence>
<keyword evidence="3" id="KW-1185">Reference proteome</keyword>
<dbReference type="HOGENOM" id="CLU_085794_0_0_1"/>
<protein>
    <submittedName>
        <fullName evidence="2">Uncharacterized protein</fullName>
    </submittedName>
</protein>
<dbReference type="EMBL" id="KN822049">
    <property type="protein sequence ID" value="KIM61726.1"/>
    <property type="molecule type" value="Genomic_DNA"/>
</dbReference>